<dbReference type="Proteomes" id="UP000825935">
    <property type="component" value="Chromosome 30"/>
</dbReference>
<dbReference type="OMA" id="RSARFVM"/>
<dbReference type="OrthoDB" id="3355217at2759"/>
<dbReference type="EMBL" id="CM035435">
    <property type="protein sequence ID" value="KAH7289608.1"/>
    <property type="molecule type" value="Genomic_DNA"/>
</dbReference>
<keyword evidence="1" id="KW-0472">Membrane</keyword>
<keyword evidence="1" id="KW-0812">Transmembrane</keyword>
<feature type="transmembrane region" description="Helical" evidence="1">
    <location>
        <begin position="12"/>
        <end position="33"/>
    </location>
</feature>
<keyword evidence="3" id="KW-1185">Reference proteome</keyword>
<comment type="caution">
    <text evidence="2">The sequence shown here is derived from an EMBL/GenBank/DDBJ whole genome shotgun (WGS) entry which is preliminary data.</text>
</comment>
<organism evidence="2 3">
    <name type="scientific">Ceratopteris richardii</name>
    <name type="common">Triangle waterfern</name>
    <dbReference type="NCBI Taxonomy" id="49495"/>
    <lineage>
        <taxon>Eukaryota</taxon>
        <taxon>Viridiplantae</taxon>
        <taxon>Streptophyta</taxon>
        <taxon>Embryophyta</taxon>
        <taxon>Tracheophyta</taxon>
        <taxon>Polypodiopsida</taxon>
        <taxon>Polypodiidae</taxon>
        <taxon>Polypodiales</taxon>
        <taxon>Pteridineae</taxon>
        <taxon>Pteridaceae</taxon>
        <taxon>Parkerioideae</taxon>
        <taxon>Ceratopteris</taxon>
    </lineage>
</organism>
<proteinExistence type="predicted"/>
<evidence type="ECO:0000313" key="3">
    <source>
        <dbReference type="Proteomes" id="UP000825935"/>
    </source>
</evidence>
<name>A0A8T2R1M2_CERRI</name>
<dbReference type="AlphaFoldDB" id="A0A8T2R1M2"/>
<gene>
    <name evidence="2" type="ORF">KP509_30G011500</name>
</gene>
<protein>
    <submittedName>
        <fullName evidence="2">Uncharacterized protein</fullName>
    </submittedName>
</protein>
<evidence type="ECO:0000256" key="1">
    <source>
        <dbReference type="SAM" id="Phobius"/>
    </source>
</evidence>
<keyword evidence="1" id="KW-1133">Transmembrane helix</keyword>
<sequence>MEGGMTVPPTPAWAGAAAVFAVVGLQVASPLLLRSARFVMKPQKCKECLGVGNNLCMFCKGRGKQGGLFTGDPLEKCVYCGGRGRELCSKCNATGLSNHWLYKPVKNAGWGPRGE</sequence>
<reference evidence="2" key="1">
    <citation type="submission" date="2021-08" db="EMBL/GenBank/DDBJ databases">
        <title>WGS assembly of Ceratopteris richardii.</title>
        <authorList>
            <person name="Marchant D.B."/>
            <person name="Chen G."/>
            <person name="Jenkins J."/>
            <person name="Shu S."/>
            <person name="Leebens-Mack J."/>
            <person name="Grimwood J."/>
            <person name="Schmutz J."/>
            <person name="Soltis P."/>
            <person name="Soltis D."/>
            <person name="Chen Z.-H."/>
        </authorList>
    </citation>
    <scope>NUCLEOTIDE SEQUENCE</scope>
    <source>
        <strain evidence="2">Whitten #5841</strain>
        <tissue evidence="2">Leaf</tissue>
    </source>
</reference>
<accession>A0A8T2R1M2</accession>
<evidence type="ECO:0000313" key="2">
    <source>
        <dbReference type="EMBL" id="KAH7289608.1"/>
    </source>
</evidence>